<dbReference type="STRING" id="753702.SAMN04488102_10328"/>
<dbReference type="RefSeq" id="WP_177188581.1">
    <property type="nucleotide sequence ID" value="NZ_FOLT01000003.1"/>
</dbReference>
<evidence type="ECO:0000259" key="1">
    <source>
        <dbReference type="Pfam" id="PF00535"/>
    </source>
</evidence>
<reference evidence="3" key="1">
    <citation type="submission" date="2016-10" db="EMBL/GenBank/DDBJ databases">
        <authorList>
            <person name="Varghese N."/>
            <person name="Submissions S."/>
        </authorList>
    </citation>
    <scope>NUCLEOTIDE SEQUENCE [LARGE SCALE GENOMIC DNA]</scope>
    <source>
        <strain evidence="3">DSM 23664</strain>
    </source>
</reference>
<organism evidence="2 3">
    <name type="scientific">Alkalibacterium subtropicum</name>
    <dbReference type="NCBI Taxonomy" id="753702"/>
    <lineage>
        <taxon>Bacteria</taxon>
        <taxon>Bacillati</taxon>
        <taxon>Bacillota</taxon>
        <taxon>Bacilli</taxon>
        <taxon>Lactobacillales</taxon>
        <taxon>Carnobacteriaceae</taxon>
        <taxon>Alkalibacterium</taxon>
    </lineage>
</organism>
<protein>
    <submittedName>
        <fullName evidence="2">Glycosyl transferase family 2</fullName>
    </submittedName>
</protein>
<dbReference type="SUPFAM" id="SSF53448">
    <property type="entry name" value="Nucleotide-diphospho-sugar transferases"/>
    <property type="match status" value="1"/>
</dbReference>
<dbReference type="Pfam" id="PF00535">
    <property type="entry name" value="Glycos_transf_2"/>
    <property type="match status" value="1"/>
</dbReference>
<gene>
    <name evidence="2" type="ORF">SAMN04488102_10328</name>
</gene>
<dbReference type="Proteomes" id="UP000199612">
    <property type="component" value="Unassembled WGS sequence"/>
</dbReference>
<name>A0A1I1GEN6_9LACT</name>
<dbReference type="PANTHER" id="PTHR22916">
    <property type="entry name" value="GLYCOSYLTRANSFERASE"/>
    <property type="match status" value="1"/>
</dbReference>
<dbReference type="AlphaFoldDB" id="A0A1I1GEN6"/>
<dbReference type="GO" id="GO:0016758">
    <property type="term" value="F:hexosyltransferase activity"/>
    <property type="evidence" value="ECO:0007669"/>
    <property type="project" value="UniProtKB-ARBA"/>
</dbReference>
<accession>A0A1I1GEN6</accession>
<sequence length="338" mass="39518">MSVQVSVSVTTYNQERYIEQTLDSILMQKTDFDYEILINDDASTDKSTDIIRKYEKAYPDIIKPIYQTVNQYSQKKEVHYTFNYTRAQGKYIAYCDGDDYWTDADKLQKQFDYMEAHPHISACVHAGKSVNEQATRILGTQRVDQSNCYLNTEKVIALQGKFASNSLFMKNYFTGDFSMPAWFNEANITDYPLYLILSTKGDLYYLNDVMCAFRVGSKGSFTQLVLNDAGKRKKHIYEMIDLLESFDEYTDREYADVIQNQIKHNQLDYLMVDHTMKNTDPEGFRRLYDSLPLRRKIKLNMLMYLPAGVVLYKRLKSSALSTAFKPKETFRIHNRQEV</sequence>
<keyword evidence="2" id="KW-0808">Transferase</keyword>
<dbReference type="EMBL" id="FOLT01000003">
    <property type="protein sequence ID" value="SFC09742.1"/>
    <property type="molecule type" value="Genomic_DNA"/>
</dbReference>
<dbReference type="InterPro" id="IPR001173">
    <property type="entry name" value="Glyco_trans_2-like"/>
</dbReference>
<dbReference type="Gene3D" id="3.90.550.10">
    <property type="entry name" value="Spore Coat Polysaccharide Biosynthesis Protein SpsA, Chain A"/>
    <property type="match status" value="1"/>
</dbReference>
<feature type="domain" description="Glycosyltransferase 2-like" evidence="1">
    <location>
        <begin position="6"/>
        <end position="139"/>
    </location>
</feature>
<keyword evidence="3" id="KW-1185">Reference proteome</keyword>
<evidence type="ECO:0000313" key="2">
    <source>
        <dbReference type="EMBL" id="SFC09742.1"/>
    </source>
</evidence>
<dbReference type="PANTHER" id="PTHR22916:SF3">
    <property type="entry name" value="UDP-GLCNAC:BETAGAL BETA-1,3-N-ACETYLGLUCOSAMINYLTRANSFERASE-LIKE PROTEIN 1"/>
    <property type="match status" value="1"/>
</dbReference>
<dbReference type="InterPro" id="IPR029044">
    <property type="entry name" value="Nucleotide-diphossugar_trans"/>
</dbReference>
<proteinExistence type="predicted"/>
<evidence type="ECO:0000313" key="3">
    <source>
        <dbReference type="Proteomes" id="UP000199612"/>
    </source>
</evidence>